<protein>
    <submittedName>
        <fullName evidence="2">Uncharacterized protein</fullName>
    </submittedName>
</protein>
<evidence type="ECO:0000313" key="2">
    <source>
        <dbReference type="EMBL" id="KAK3491011.1"/>
    </source>
</evidence>
<name>A0AAJ0MQM2_9PEZI</name>
<dbReference type="RefSeq" id="XP_062692194.1">
    <property type="nucleotide sequence ID" value="XM_062839046.1"/>
</dbReference>
<proteinExistence type="predicted"/>
<accession>A0AAJ0MQM2</accession>
<feature type="compositionally biased region" description="Basic residues" evidence="1">
    <location>
        <begin position="29"/>
        <end position="40"/>
    </location>
</feature>
<evidence type="ECO:0000313" key="3">
    <source>
        <dbReference type="Proteomes" id="UP001285908"/>
    </source>
</evidence>
<dbReference type="GeneID" id="87876668"/>
<evidence type="ECO:0000256" key="1">
    <source>
        <dbReference type="SAM" id="MobiDB-lite"/>
    </source>
</evidence>
<feature type="region of interest" description="Disordered" evidence="1">
    <location>
        <begin position="58"/>
        <end position="100"/>
    </location>
</feature>
<gene>
    <name evidence="2" type="ORF">B0T23DRAFT_405762</name>
</gene>
<dbReference type="Proteomes" id="UP001285908">
    <property type="component" value="Unassembled WGS sequence"/>
</dbReference>
<reference evidence="2 3" key="1">
    <citation type="journal article" date="2023" name="Mol. Phylogenet. Evol.">
        <title>Genome-scale phylogeny and comparative genomics of the fungal order Sordariales.</title>
        <authorList>
            <person name="Hensen N."/>
            <person name="Bonometti L."/>
            <person name="Westerberg I."/>
            <person name="Brannstrom I.O."/>
            <person name="Guillou S."/>
            <person name="Cros-Aarteil S."/>
            <person name="Calhoun S."/>
            <person name="Haridas S."/>
            <person name="Kuo A."/>
            <person name="Mondo S."/>
            <person name="Pangilinan J."/>
            <person name="Riley R."/>
            <person name="LaButti K."/>
            <person name="Andreopoulos B."/>
            <person name="Lipzen A."/>
            <person name="Chen C."/>
            <person name="Yan M."/>
            <person name="Daum C."/>
            <person name="Ng V."/>
            <person name="Clum A."/>
            <person name="Steindorff A."/>
            <person name="Ohm R.A."/>
            <person name="Martin F."/>
            <person name="Silar P."/>
            <person name="Natvig D.O."/>
            <person name="Lalanne C."/>
            <person name="Gautier V."/>
            <person name="Ament-Velasquez S.L."/>
            <person name="Kruys A."/>
            <person name="Hutchinson M.I."/>
            <person name="Powell A.J."/>
            <person name="Barry K."/>
            <person name="Miller A.N."/>
            <person name="Grigoriev I.V."/>
            <person name="Debuchy R."/>
            <person name="Gladieux P."/>
            <person name="Hiltunen Thoren M."/>
            <person name="Johannesson H."/>
        </authorList>
    </citation>
    <scope>NUCLEOTIDE SEQUENCE [LARGE SCALE GENOMIC DNA]</scope>
    <source>
        <strain evidence="2 3">FGSC 10403</strain>
    </source>
</reference>
<keyword evidence="3" id="KW-1185">Reference proteome</keyword>
<sequence>MLLANLVPEQVPRSLVSLAGRPASPTSRLSRHTKSPNPRRRITDGLGAAERNLAHISFHSVERPNSGIRSPTTSSPPSFGRPKTGHGPNHLKKGSLRDWGPERDCVRETLTGYKAGRQEFLFGGVQLGN</sequence>
<dbReference type="EMBL" id="JAULSX010000005">
    <property type="protein sequence ID" value="KAK3491011.1"/>
    <property type="molecule type" value="Genomic_DNA"/>
</dbReference>
<organism evidence="2 3">
    <name type="scientific">Neurospora hispaniola</name>
    <dbReference type="NCBI Taxonomy" id="588809"/>
    <lineage>
        <taxon>Eukaryota</taxon>
        <taxon>Fungi</taxon>
        <taxon>Dikarya</taxon>
        <taxon>Ascomycota</taxon>
        <taxon>Pezizomycotina</taxon>
        <taxon>Sordariomycetes</taxon>
        <taxon>Sordariomycetidae</taxon>
        <taxon>Sordariales</taxon>
        <taxon>Sordariaceae</taxon>
        <taxon>Neurospora</taxon>
    </lineage>
</organism>
<comment type="caution">
    <text evidence="2">The sequence shown here is derived from an EMBL/GenBank/DDBJ whole genome shotgun (WGS) entry which is preliminary data.</text>
</comment>
<feature type="compositionally biased region" description="Polar residues" evidence="1">
    <location>
        <begin position="67"/>
        <end position="77"/>
    </location>
</feature>
<dbReference type="AlphaFoldDB" id="A0AAJ0MQM2"/>
<feature type="region of interest" description="Disordered" evidence="1">
    <location>
        <begin position="17"/>
        <end position="43"/>
    </location>
</feature>